<evidence type="ECO:0000313" key="2">
    <source>
        <dbReference type="Proteomes" id="UP000580250"/>
    </source>
</evidence>
<dbReference type="OrthoDB" id="5903883at2759"/>
<dbReference type="Gene3D" id="2.60.120.920">
    <property type="match status" value="1"/>
</dbReference>
<dbReference type="AlphaFoldDB" id="A0A6V7WMX6"/>
<dbReference type="EMBL" id="CAJEWN010000688">
    <property type="protein sequence ID" value="CAD2188373.1"/>
    <property type="molecule type" value="Genomic_DNA"/>
</dbReference>
<reference evidence="1 2" key="1">
    <citation type="submission" date="2020-08" db="EMBL/GenBank/DDBJ databases">
        <authorList>
            <person name="Koutsovoulos G."/>
            <person name="Danchin GJ E."/>
        </authorList>
    </citation>
    <scope>NUCLEOTIDE SEQUENCE [LARGE SCALE GENOMIC DNA]</scope>
</reference>
<proteinExistence type="predicted"/>
<dbReference type="InterPro" id="IPR043136">
    <property type="entry name" value="B30.2/SPRY_sf"/>
</dbReference>
<organism evidence="1 2">
    <name type="scientific">Meloidogyne enterolobii</name>
    <name type="common">Root-knot nematode worm</name>
    <name type="synonym">Meloidogyne mayaguensis</name>
    <dbReference type="NCBI Taxonomy" id="390850"/>
    <lineage>
        <taxon>Eukaryota</taxon>
        <taxon>Metazoa</taxon>
        <taxon>Ecdysozoa</taxon>
        <taxon>Nematoda</taxon>
        <taxon>Chromadorea</taxon>
        <taxon>Rhabditida</taxon>
        <taxon>Tylenchina</taxon>
        <taxon>Tylenchomorpha</taxon>
        <taxon>Tylenchoidea</taxon>
        <taxon>Meloidogynidae</taxon>
        <taxon>Meloidogyninae</taxon>
        <taxon>Meloidogyne</taxon>
    </lineage>
</organism>
<gene>
    <name evidence="1" type="ORF">MENT_LOCUS41018</name>
</gene>
<evidence type="ECO:0000313" key="1">
    <source>
        <dbReference type="EMBL" id="CAD2188373.1"/>
    </source>
</evidence>
<dbReference type="Proteomes" id="UP000580250">
    <property type="component" value="Unassembled WGS sequence"/>
</dbReference>
<comment type="caution">
    <text evidence="1">The sequence shown here is derived from an EMBL/GenBank/DDBJ whole genome shotgun (WGS) entry which is preliminary data.</text>
</comment>
<accession>A0A6V7WMX6</accession>
<name>A0A6V7WMX6_MELEN</name>
<sequence length="145" mass="16724">MMCQKNKERIKLDEIALINGLFDYRKINCSICNVNDSAANDLIDKKIVKCKFEKELNGSKSHMTIGLRNCSTNNYIYYYAKYGYIYGQIYGSFQLSTFSFNNNDIFGCGLVYPPTNRTNEFPYVFFTQNGKQIGTISIHINHVFS</sequence>
<protein>
    <submittedName>
        <fullName evidence="1">Uncharacterized protein</fullName>
    </submittedName>
</protein>